<dbReference type="OrthoDB" id="10273499at2759"/>
<name>A0A0V0RTM3_9BILA</name>
<evidence type="ECO:0000313" key="2">
    <source>
        <dbReference type="Proteomes" id="UP000054630"/>
    </source>
</evidence>
<dbReference type="EMBL" id="JYDL01000085">
    <property type="protein sequence ID" value="KRX17610.1"/>
    <property type="molecule type" value="Genomic_DNA"/>
</dbReference>
<dbReference type="Proteomes" id="UP000054630">
    <property type="component" value="Unassembled WGS sequence"/>
</dbReference>
<dbReference type="AlphaFoldDB" id="A0A0V0RTM3"/>
<reference evidence="1 2" key="1">
    <citation type="submission" date="2015-01" db="EMBL/GenBank/DDBJ databases">
        <title>Evolution of Trichinella species and genotypes.</title>
        <authorList>
            <person name="Korhonen P.K."/>
            <person name="Edoardo P."/>
            <person name="Giuseppe L.R."/>
            <person name="Gasser R.B."/>
        </authorList>
    </citation>
    <scope>NUCLEOTIDE SEQUENCE [LARGE SCALE GENOMIC DNA]</scope>
    <source>
        <strain evidence="1">ISS37</strain>
    </source>
</reference>
<evidence type="ECO:0000313" key="1">
    <source>
        <dbReference type="EMBL" id="KRX17610.1"/>
    </source>
</evidence>
<comment type="caution">
    <text evidence="1">The sequence shown here is derived from an EMBL/GenBank/DDBJ whole genome shotgun (WGS) entry which is preliminary data.</text>
</comment>
<keyword evidence="2" id="KW-1185">Reference proteome</keyword>
<gene>
    <name evidence="1" type="ORF">T07_3625</name>
</gene>
<sequence>MFSVYLAYLFEQKSVAAEDTSTMKYCTIVLLLYVQLNIYFTTSFPIPLPASKYILVDTQFLQLSSPAGMEKFYPPRIVDALLLYGFGMPSRMLDIDPYAVPEWV</sequence>
<organism evidence="1 2">
    <name type="scientific">Trichinella nelsoni</name>
    <dbReference type="NCBI Taxonomy" id="6336"/>
    <lineage>
        <taxon>Eukaryota</taxon>
        <taxon>Metazoa</taxon>
        <taxon>Ecdysozoa</taxon>
        <taxon>Nematoda</taxon>
        <taxon>Enoplea</taxon>
        <taxon>Dorylaimia</taxon>
        <taxon>Trichinellida</taxon>
        <taxon>Trichinellidae</taxon>
        <taxon>Trichinella</taxon>
    </lineage>
</organism>
<protein>
    <submittedName>
        <fullName evidence="1">Uncharacterized protein</fullName>
    </submittedName>
</protein>
<proteinExistence type="predicted"/>
<accession>A0A0V0RTM3</accession>